<feature type="transmembrane region" description="Helical" evidence="2">
    <location>
        <begin position="357"/>
        <end position="375"/>
    </location>
</feature>
<feature type="transmembrane region" description="Helical" evidence="2">
    <location>
        <begin position="312"/>
        <end position="337"/>
    </location>
</feature>
<dbReference type="Pfam" id="PF06687">
    <property type="entry name" value="SUR7"/>
    <property type="match status" value="1"/>
</dbReference>
<sequence length="425" mass="44419">MVNEKAASVKSKADQVVVNSKFAPILTLVTAIIAFALSLVALLAVGGTGLQQYDLLTLNTSTLFQNAIKISNTTSTPTRSLNSEDSDDVALPQVTDRALLVGARQLPSPGDVQSFFSSIGGGISSAVNPASPSSTGSPSNGGTGGGGGGGGFLQDIESLFNNLLGAATGAAGGEIIKVVNGLVADVLDALGIEEYYSLYMNEFCSGDYTPNYTSPDAKRSVKKCTPYAQAVPEIPKTNSTLQLGTTVVDFSALNLPNKLSGASGAIPKVFKAIFAIQVTGIVAAGLLIILTPLTIFISLFQRFIVRFSIAALAALATACFGVIAGIETGIMVIVNVLVNGLGEGLGIESQRGGEFLALLWVSFVFMSTSTVVWIMKWHKDRYMRRPVEDMLVSRPLVKSAKSTYQLGPMGGARGNRVSSESDRAF</sequence>
<dbReference type="InterPro" id="IPR052413">
    <property type="entry name" value="SUR7_domain"/>
</dbReference>
<keyword evidence="2" id="KW-1133">Transmembrane helix</keyword>
<dbReference type="InterPro" id="IPR009571">
    <property type="entry name" value="SUR7/Rim9-like_fungi"/>
</dbReference>
<organism evidence="3 4">
    <name type="scientific">Oculimacula yallundae</name>
    <dbReference type="NCBI Taxonomy" id="86028"/>
    <lineage>
        <taxon>Eukaryota</taxon>
        <taxon>Fungi</taxon>
        <taxon>Dikarya</taxon>
        <taxon>Ascomycota</taxon>
        <taxon>Pezizomycotina</taxon>
        <taxon>Leotiomycetes</taxon>
        <taxon>Helotiales</taxon>
        <taxon>Ploettnerulaceae</taxon>
        <taxon>Oculimacula</taxon>
    </lineage>
</organism>
<gene>
    <name evidence="3" type="ORF">VTL71DRAFT_2834</name>
</gene>
<name>A0ABR4CAS3_9HELO</name>
<evidence type="ECO:0000256" key="2">
    <source>
        <dbReference type="SAM" id="Phobius"/>
    </source>
</evidence>
<protein>
    <recommendedName>
        <fullName evidence="5">Integral membrane protein</fullName>
    </recommendedName>
</protein>
<dbReference type="PANTHER" id="PTHR28019">
    <property type="entry name" value="CELL MEMBRANE PROTEIN YLR413W-RELATED"/>
    <property type="match status" value="1"/>
</dbReference>
<evidence type="ECO:0000256" key="1">
    <source>
        <dbReference type="SAM" id="MobiDB-lite"/>
    </source>
</evidence>
<feature type="region of interest" description="Disordered" evidence="1">
    <location>
        <begin position="127"/>
        <end position="148"/>
    </location>
</feature>
<feature type="transmembrane region" description="Helical" evidence="2">
    <location>
        <begin position="21"/>
        <end position="45"/>
    </location>
</feature>
<dbReference type="EMBL" id="JAZHXI010000011">
    <property type="protein sequence ID" value="KAL2066762.1"/>
    <property type="molecule type" value="Genomic_DNA"/>
</dbReference>
<feature type="transmembrane region" description="Helical" evidence="2">
    <location>
        <begin position="274"/>
        <end position="300"/>
    </location>
</feature>
<evidence type="ECO:0000313" key="4">
    <source>
        <dbReference type="Proteomes" id="UP001595075"/>
    </source>
</evidence>
<comment type="caution">
    <text evidence="3">The sequence shown here is derived from an EMBL/GenBank/DDBJ whole genome shotgun (WGS) entry which is preliminary data.</text>
</comment>
<keyword evidence="4" id="KW-1185">Reference proteome</keyword>
<dbReference type="Proteomes" id="UP001595075">
    <property type="component" value="Unassembled WGS sequence"/>
</dbReference>
<accession>A0ABR4CAS3</accession>
<evidence type="ECO:0000313" key="3">
    <source>
        <dbReference type="EMBL" id="KAL2066762.1"/>
    </source>
</evidence>
<evidence type="ECO:0008006" key="5">
    <source>
        <dbReference type="Google" id="ProtNLM"/>
    </source>
</evidence>
<reference evidence="3 4" key="1">
    <citation type="journal article" date="2024" name="Commun. Biol.">
        <title>Comparative genomic analysis of thermophilic fungi reveals convergent evolutionary adaptations and gene losses.</title>
        <authorList>
            <person name="Steindorff A.S."/>
            <person name="Aguilar-Pontes M.V."/>
            <person name="Robinson A.J."/>
            <person name="Andreopoulos B."/>
            <person name="LaButti K."/>
            <person name="Kuo A."/>
            <person name="Mondo S."/>
            <person name="Riley R."/>
            <person name="Otillar R."/>
            <person name="Haridas S."/>
            <person name="Lipzen A."/>
            <person name="Grimwood J."/>
            <person name="Schmutz J."/>
            <person name="Clum A."/>
            <person name="Reid I.D."/>
            <person name="Moisan M.C."/>
            <person name="Butler G."/>
            <person name="Nguyen T.T.M."/>
            <person name="Dewar K."/>
            <person name="Conant G."/>
            <person name="Drula E."/>
            <person name="Henrissat B."/>
            <person name="Hansel C."/>
            <person name="Singer S."/>
            <person name="Hutchinson M.I."/>
            <person name="de Vries R.P."/>
            <person name="Natvig D.O."/>
            <person name="Powell A.J."/>
            <person name="Tsang A."/>
            <person name="Grigoriev I.V."/>
        </authorList>
    </citation>
    <scope>NUCLEOTIDE SEQUENCE [LARGE SCALE GENOMIC DNA]</scope>
    <source>
        <strain evidence="3 4">CBS 494.80</strain>
    </source>
</reference>
<proteinExistence type="predicted"/>
<keyword evidence="2" id="KW-0472">Membrane</keyword>
<dbReference type="PANTHER" id="PTHR28019:SF7">
    <property type="entry name" value="SUR7 PROTEIN"/>
    <property type="match status" value="1"/>
</dbReference>
<feature type="region of interest" description="Disordered" evidence="1">
    <location>
        <begin position="404"/>
        <end position="425"/>
    </location>
</feature>
<keyword evidence="2" id="KW-0812">Transmembrane</keyword>
<feature type="compositionally biased region" description="Gly residues" evidence="1">
    <location>
        <begin position="139"/>
        <end position="148"/>
    </location>
</feature>